<dbReference type="Proteomes" id="UP001250662">
    <property type="component" value="Unassembled WGS sequence"/>
</dbReference>
<proteinExistence type="predicted"/>
<comment type="caution">
    <text evidence="1">The sequence shown here is derived from an EMBL/GenBank/DDBJ whole genome shotgun (WGS) entry which is preliminary data.</text>
</comment>
<organism evidence="1 2">
    <name type="scientific">Croceitalea vernalis</name>
    <dbReference type="NCBI Taxonomy" id="3075599"/>
    <lineage>
        <taxon>Bacteria</taxon>
        <taxon>Pseudomonadati</taxon>
        <taxon>Bacteroidota</taxon>
        <taxon>Flavobacteriia</taxon>
        <taxon>Flavobacteriales</taxon>
        <taxon>Flavobacteriaceae</taxon>
        <taxon>Croceitalea</taxon>
    </lineage>
</organism>
<accession>A0ABU3BDP6</accession>
<keyword evidence="2" id="KW-1185">Reference proteome</keyword>
<evidence type="ECO:0000313" key="2">
    <source>
        <dbReference type="Proteomes" id="UP001250662"/>
    </source>
</evidence>
<protein>
    <submittedName>
        <fullName evidence="1">3-oxoacyl-ACP synthase</fullName>
    </submittedName>
</protein>
<gene>
    <name evidence="1" type="ORF">RM520_02115</name>
</gene>
<name>A0ABU3BDP6_9FLAO</name>
<dbReference type="EMBL" id="JAVRHU010000001">
    <property type="protein sequence ID" value="MDT0620400.1"/>
    <property type="molecule type" value="Genomic_DNA"/>
</dbReference>
<reference evidence="1 2" key="1">
    <citation type="submission" date="2023-09" db="EMBL/GenBank/DDBJ databases">
        <authorList>
            <person name="Rey-Velasco X."/>
        </authorList>
    </citation>
    <scope>NUCLEOTIDE SEQUENCE [LARGE SCALE GENOMIC DNA]</scope>
    <source>
        <strain evidence="1 2">P007</strain>
    </source>
</reference>
<sequence length="147" mass="16103">MKKALYLFCENYISARIHRIQNQINEVKASLTSESKSTAGDKHETGRAMLQLEREKLGQQLLEAEKMQQVLSKVPLETVNAKVVLGSLVQTTKATYYIAVSAGKCEIDEALIFCISANTPIAKLLLGKVVNDTISFNGTSSKIIAIS</sequence>
<dbReference type="RefSeq" id="WP_311384054.1">
    <property type="nucleotide sequence ID" value="NZ_JAVRHU010000001.1"/>
</dbReference>
<evidence type="ECO:0000313" key="1">
    <source>
        <dbReference type="EMBL" id="MDT0620400.1"/>
    </source>
</evidence>